<feature type="binding site" evidence="15">
    <location>
        <position position="110"/>
    </location>
    <ligand>
        <name>substrate</name>
    </ligand>
</feature>
<keyword evidence="5" id="KW-0479">Metal-binding</keyword>
<feature type="active site" description="Proton donor" evidence="12">
    <location>
        <position position="255"/>
    </location>
</feature>
<comment type="catalytic activity">
    <reaction evidence="1">
        <text>Endohydrolysis of (1-&gt;4)-alpha-D-glucosidic linkages in polysaccharides containing three or more (1-&gt;4)-alpha-linked D-glucose units.</text>
        <dbReference type="EC" id="3.2.1.1"/>
    </reaction>
</comment>
<dbReference type="GO" id="GO:0004556">
    <property type="term" value="F:alpha-amylase activity"/>
    <property type="evidence" value="ECO:0007669"/>
    <property type="project" value="UniProtKB-EC"/>
</dbReference>
<feature type="site" description="Transition state stabilizer" evidence="13">
    <location>
        <position position="322"/>
    </location>
</feature>
<evidence type="ECO:0000256" key="9">
    <source>
        <dbReference type="ARBA" id="ARBA00023180"/>
    </source>
</evidence>
<keyword evidence="10" id="KW-0119">Carbohydrate metabolism</keyword>
<sequence>MLAPSLLSALTLVSAAAGALAATADQWRGRSIYQVVTDRFARTDGSTTAACNTADRVFCGGTWRGIINKLDYIQDMGFTAIWISPVIEQIYGNTDEGEAYHGEFPLLGYWPKDYYTLNPNFGTEQDLNDLVTALHDRGMYVMVDIVVNHFASWGDGSIPYSELVPFNNSSYFHKKCWINWSNQASVEQCWMGNGQVPLMDLDTENTYVVNTLEAYIADFVKEYSVDGLRIDATKNVRKDFWPGFCKAAGVYCQGEVWSNDPSYFCPYQNVMDGLHNYPIKEYAASAFQTSKGSLTNLVSVASKLTNQCKDVSLLGSFMENQDNARMGSLTTDMARLKNYAALNIFSGGIPVVYYGQEQLLTGASDPNNREALWLTGYPTTGANLVAYFTQLNTLRNAISTRGKDKGFLTAKPIYKTLSASVLSVRKGNMLLALTNAGSGAAAKVTADGFGVGVKLMDVLACEETRAGWKGELPFWIGAEPKLFYPKALLAGSGICGL</sequence>
<keyword evidence="6 18" id="KW-0378">Hydrolase</keyword>
<feature type="chain" id="PRO_5022827382" description="alpha-amylase" evidence="16">
    <location>
        <begin position="22"/>
        <end position="497"/>
    </location>
</feature>
<feature type="domain" description="Glycosyl hydrolase family 13 catalytic" evidence="17">
    <location>
        <begin position="34"/>
        <end position="395"/>
    </location>
</feature>
<evidence type="ECO:0000256" key="4">
    <source>
        <dbReference type="ARBA" id="ARBA00012595"/>
    </source>
</evidence>
<dbReference type="InterPro" id="IPR013777">
    <property type="entry name" value="A-amylase-like"/>
</dbReference>
<feature type="binding site" evidence="15">
    <location>
        <position position="149"/>
    </location>
    <ligand>
        <name>substrate</name>
    </ligand>
</feature>
<evidence type="ECO:0000256" key="5">
    <source>
        <dbReference type="ARBA" id="ARBA00022723"/>
    </source>
</evidence>
<keyword evidence="9" id="KW-0325">Glycoprotein</keyword>
<dbReference type="GO" id="GO:0016052">
    <property type="term" value="P:carbohydrate catabolic process"/>
    <property type="evidence" value="ECO:0007669"/>
    <property type="project" value="InterPro"/>
</dbReference>
<dbReference type="PANTHER" id="PTHR10357:SF223">
    <property type="entry name" value="ALPHA-AMYLASE MDE5"/>
    <property type="match status" value="1"/>
</dbReference>
<dbReference type="OrthoDB" id="204980at2759"/>
<feature type="disulfide bond" evidence="14">
    <location>
        <begin position="265"/>
        <end position="308"/>
    </location>
</feature>
<feature type="disulfide bond" evidence="14">
    <location>
        <begin position="51"/>
        <end position="59"/>
    </location>
</feature>
<evidence type="ECO:0000259" key="17">
    <source>
        <dbReference type="SMART" id="SM00642"/>
    </source>
</evidence>
<dbReference type="STRING" id="5364.A0A5C3MJR2"/>
<keyword evidence="19" id="KW-1185">Reference proteome</keyword>
<dbReference type="EMBL" id="ML213538">
    <property type="protein sequence ID" value="TFK45662.1"/>
    <property type="molecule type" value="Genomic_DNA"/>
</dbReference>
<dbReference type="InterPro" id="IPR017853">
    <property type="entry name" value="GH"/>
</dbReference>
<evidence type="ECO:0000256" key="10">
    <source>
        <dbReference type="ARBA" id="ARBA00023277"/>
    </source>
</evidence>
<keyword evidence="8 14" id="KW-1015">Disulfide bond</keyword>
<evidence type="ECO:0000256" key="12">
    <source>
        <dbReference type="PIRSR" id="PIRSR001024-1"/>
    </source>
</evidence>
<evidence type="ECO:0000256" key="16">
    <source>
        <dbReference type="SAM" id="SignalP"/>
    </source>
</evidence>
<dbReference type="PIRSF" id="PIRSF001024">
    <property type="entry name" value="Alph-amyl_fung"/>
    <property type="match status" value="1"/>
</dbReference>
<keyword evidence="11" id="KW-0326">Glycosidase</keyword>
<evidence type="ECO:0000256" key="8">
    <source>
        <dbReference type="ARBA" id="ARBA00023157"/>
    </source>
</evidence>
<evidence type="ECO:0000256" key="6">
    <source>
        <dbReference type="ARBA" id="ARBA00022801"/>
    </source>
</evidence>
<dbReference type="InterPro" id="IPR015340">
    <property type="entry name" value="A_amylase_C_dom"/>
</dbReference>
<name>A0A5C3MJR2_9AGAM</name>
<dbReference type="CDD" id="cd11319">
    <property type="entry name" value="AmyAc_euk_AmyA"/>
    <property type="match status" value="1"/>
</dbReference>
<evidence type="ECO:0000313" key="19">
    <source>
        <dbReference type="Proteomes" id="UP000305948"/>
    </source>
</evidence>
<dbReference type="Pfam" id="PF00128">
    <property type="entry name" value="Alpha-amylase"/>
    <property type="match status" value="1"/>
</dbReference>
<dbReference type="InterPro" id="IPR013780">
    <property type="entry name" value="Glyco_hydro_b"/>
</dbReference>
<feature type="signal peptide" evidence="16">
    <location>
        <begin position="1"/>
        <end position="21"/>
    </location>
</feature>
<dbReference type="InterPro" id="IPR006047">
    <property type="entry name" value="GH13_cat_dom"/>
</dbReference>
<dbReference type="EC" id="3.2.1.1" evidence="4"/>
<reference evidence="18 19" key="1">
    <citation type="journal article" date="2019" name="Nat. Ecol. Evol.">
        <title>Megaphylogeny resolves global patterns of mushroom evolution.</title>
        <authorList>
            <person name="Varga T."/>
            <person name="Krizsan K."/>
            <person name="Foldi C."/>
            <person name="Dima B."/>
            <person name="Sanchez-Garcia M."/>
            <person name="Sanchez-Ramirez S."/>
            <person name="Szollosi G.J."/>
            <person name="Szarkandi J.G."/>
            <person name="Papp V."/>
            <person name="Albert L."/>
            <person name="Andreopoulos W."/>
            <person name="Angelini C."/>
            <person name="Antonin V."/>
            <person name="Barry K.W."/>
            <person name="Bougher N.L."/>
            <person name="Buchanan P."/>
            <person name="Buyck B."/>
            <person name="Bense V."/>
            <person name="Catcheside P."/>
            <person name="Chovatia M."/>
            <person name="Cooper J."/>
            <person name="Damon W."/>
            <person name="Desjardin D."/>
            <person name="Finy P."/>
            <person name="Geml J."/>
            <person name="Haridas S."/>
            <person name="Hughes K."/>
            <person name="Justo A."/>
            <person name="Karasinski D."/>
            <person name="Kautmanova I."/>
            <person name="Kiss B."/>
            <person name="Kocsube S."/>
            <person name="Kotiranta H."/>
            <person name="LaButti K.M."/>
            <person name="Lechner B.E."/>
            <person name="Liimatainen K."/>
            <person name="Lipzen A."/>
            <person name="Lukacs Z."/>
            <person name="Mihaltcheva S."/>
            <person name="Morgado L.N."/>
            <person name="Niskanen T."/>
            <person name="Noordeloos M.E."/>
            <person name="Ohm R.A."/>
            <person name="Ortiz-Santana B."/>
            <person name="Ovrebo C."/>
            <person name="Racz N."/>
            <person name="Riley R."/>
            <person name="Savchenko A."/>
            <person name="Shiryaev A."/>
            <person name="Soop K."/>
            <person name="Spirin V."/>
            <person name="Szebenyi C."/>
            <person name="Tomsovsky M."/>
            <person name="Tulloss R.E."/>
            <person name="Uehling J."/>
            <person name="Grigoriev I.V."/>
            <person name="Vagvolgyi C."/>
            <person name="Papp T."/>
            <person name="Martin F.M."/>
            <person name="Miettinen O."/>
            <person name="Hibbett D.S."/>
            <person name="Nagy L.G."/>
        </authorList>
    </citation>
    <scope>NUCLEOTIDE SEQUENCE [LARGE SCALE GENOMIC DNA]</scope>
    <source>
        <strain evidence="18 19">OMC1185</strain>
    </source>
</reference>
<keyword evidence="7" id="KW-0106">Calcium</keyword>
<comment type="cofactor">
    <cofactor evidence="2">
        <name>Ca(2+)</name>
        <dbReference type="ChEBI" id="CHEBI:29108"/>
    </cofactor>
</comment>
<dbReference type="PANTHER" id="PTHR10357">
    <property type="entry name" value="ALPHA-AMYLASE FAMILY MEMBER"/>
    <property type="match status" value="1"/>
</dbReference>
<dbReference type="Gene3D" id="2.60.40.1180">
    <property type="entry name" value="Golgi alpha-mannosidase II"/>
    <property type="match status" value="1"/>
</dbReference>
<dbReference type="SUPFAM" id="SSF51011">
    <property type="entry name" value="Glycosyl hydrolase domain"/>
    <property type="match status" value="1"/>
</dbReference>
<evidence type="ECO:0000256" key="7">
    <source>
        <dbReference type="ARBA" id="ARBA00022837"/>
    </source>
</evidence>
<dbReference type="Gene3D" id="3.20.20.80">
    <property type="entry name" value="Glycosidases"/>
    <property type="match status" value="1"/>
</dbReference>
<feature type="disulfide bond" evidence="14">
    <location>
        <begin position="176"/>
        <end position="189"/>
    </location>
</feature>
<feature type="active site" description="Nucleophile" evidence="12">
    <location>
        <position position="231"/>
    </location>
</feature>
<feature type="binding site" evidence="15">
    <location>
        <position position="322"/>
    </location>
    <ligand>
        <name>substrate</name>
    </ligand>
</feature>
<protein>
    <recommendedName>
        <fullName evidence="4">alpha-amylase</fullName>
        <ecNumber evidence="4">3.2.1.1</ecNumber>
    </recommendedName>
</protein>
<dbReference type="FunFam" id="3.20.20.80:FF:000120">
    <property type="entry name" value="Alpha-amylase A"/>
    <property type="match status" value="1"/>
</dbReference>
<feature type="disulfide bond" evidence="14">
    <location>
        <begin position="461"/>
        <end position="495"/>
    </location>
</feature>
<dbReference type="SUPFAM" id="SSF51445">
    <property type="entry name" value="(Trans)glycosidases"/>
    <property type="match status" value="1"/>
</dbReference>
<organism evidence="18 19">
    <name type="scientific">Heliocybe sulcata</name>
    <dbReference type="NCBI Taxonomy" id="5364"/>
    <lineage>
        <taxon>Eukaryota</taxon>
        <taxon>Fungi</taxon>
        <taxon>Dikarya</taxon>
        <taxon>Basidiomycota</taxon>
        <taxon>Agaricomycotina</taxon>
        <taxon>Agaricomycetes</taxon>
        <taxon>Gloeophyllales</taxon>
        <taxon>Gloeophyllaceae</taxon>
        <taxon>Heliocybe</taxon>
    </lineage>
</organism>
<evidence type="ECO:0000256" key="14">
    <source>
        <dbReference type="PIRSR" id="PIRSR001024-4"/>
    </source>
</evidence>
<dbReference type="SMART" id="SM00642">
    <property type="entry name" value="Aamy"/>
    <property type="match status" value="1"/>
</dbReference>
<evidence type="ECO:0000256" key="2">
    <source>
        <dbReference type="ARBA" id="ARBA00001913"/>
    </source>
</evidence>
<dbReference type="Pfam" id="PF09260">
    <property type="entry name" value="A_amylase_dom_C"/>
    <property type="match status" value="1"/>
</dbReference>
<accession>A0A5C3MJR2</accession>
<comment type="similarity">
    <text evidence="3">Belongs to the glycosyl hydrolase 13 family.</text>
</comment>
<evidence type="ECO:0000256" key="15">
    <source>
        <dbReference type="PIRSR" id="PIRSR001024-5"/>
    </source>
</evidence>
<evidence type="ECO:0000256" key="11">
    <source>
        <dbReference type="ARBA" id="ARBA00023295"/>
    </source>
</evidence>
<gene>
    <name evidence="18" type="ORF">OE88DRAFT_1649098</name>
</gene>
<dbReference type="AlphaFoldDB" id="A0A5C3MJR2"/>
<dbReference type="GO" id="GO:0005509">
    <property type="term" value="F:calcium ion binding"/>
    <property type="evidence" value="ECO:0007669"/>
    <property type="project" value="InterPro"/>
</dbReference>
<keyword evidence="16" id="KW-0732">Signal</keyword>
<feature type="binding site" evidence="15">
    <location>
        <position position="229"/>
    </location>
    <ligand>
        <name>substrate</name>
    </ligand>
</feature>
<evidence type="ECO:0000256" key="13">
    <source>
        <dbReference type="PIRSR" id="PIRSR001024-2"/>
    </source>
</evidence>
<dbReference type="Proteomes" id="UP000305948">
    <property type="component" value="Unassembled WGS sequence"/>
</dbReference>
<feature type="binding site" evidence="15">
    <location>
        <position position="369"/>
    </location>
    <ligand>
        <name>substrate</name>
    </ligand>
</feature>
<proteinExistence type="inferred from homology"/>
<evidence type="ECO:0000256" key="3">
    <source>
        <dbReference type="ARBA" id="ARBA00008061"/>
    </source>
</evidence>
<evidence type="ECO:0000256" key="1">
    <source>
        <dbReference type="ARBA" id="ARBA00000548"/>
    </source>
</evidence>
<evidence type="ECO:0000313" key="18">
    <source>
        <dbReference type="EMBL" id="TFK45662.1"/>
    </source>
</evidence>